<sequence>MRMSNKRWVIRGPCAVVRIPSKSSLFWCWLIRRESNSEQRMNKYGDKGQPCRKPQVASIQMDFYPFIIKVNLGASTHAKAHLLQVSGKPKC</sequence>
<organism evidence="1 2">
    <name type="scientific">Apostasia shenzhenica</name>
    <dbReference type="NCBI Taxonomy" id="1088818"/>
    <lineage>
        <taxon>Eukaryota</taxon>
        <taxon>Viridiplantae</taxon>
        <taxon>Streptophyta</taxon>
        <taxon>Embryophyta</taxon>
        <taxon>Tracheophyta</taxon>
        <taxon>Spermatophyta</taxon>
        <taxon>Magnoliopsida</taxon>
        <taxon>Liliopsida</taxon>
        <taxon>Asparagales</taxon>
        <taxon>Orchidaceae</taxon>
        <taxon>Apostasioideae</taxon>
        <taxon>Apostasia</taxon>
    </lineage>
</organism>
<keyword evidence="2" id="KW-1185">Reference proteome</keyword>
<gene>
    <name evidence="1" type="ORF">AXF42_Ash015107</name>
</gene>
<protein>
    <submittedName>
        <fullName evidence="1">Uncharacterized protein</fullName>
    </submittedName>
</protein>
<proteinExistence type="predicted"/>
<name>A0A2I0B350_9ASPA</name>
<evidence type="ECO:0000313" key="2">
    <source>
        <dbReference type="Proteomes" id="UP000236161"/>
    </source>
</evidence>
<evidence type="ECO:0000313" key="1">
    <source>
        <dbReference type="EMBL" id="PKA62222.1"/>
    </source>
</evidence>
<accession>A0A2I0B350</accession>
<dbReference type="Proteomes" id="UP000236161">
    <property type="component" value="Unassembled WGS sequence"/>
</dbReference>
<reference evidence="1 2" key="1">
    <citation type="journal article" date="2017" name="Nature">
        <title>The Apostasia genome and the evolution of orchids.</title>
        <authorList>
            <person name="Zhang G.Q."/>
            <person name="Liu K.W."/>
            <person name="Li Z."/>
            <person name="Lohaus R."/>
            <person name="Hsiao Y.Y."/>
            <person name="Niu S.C."/>
            <person name="Wang J.Y."/>
            <person name="Lin Y.C."/>
            <person name="Xu Q."/>
            <person name="Chen L.J."/>
            <person name="Yoshida K."/>
            <person name="Fujiwara S."/>
            <person name="Wang Z.W."/>
            <person name="Zhang Y.Q."/>
            <person name="Mitsuda N."/>
            <person name="Wang M."/>
            <person name="Liu G.H."/>
            <person name="Pecoraro L."/>
            <person name="Huang H.X."/>
            <person name="Xiao X.J."/>
            <person name="Lin M."/>
            <person name="Wu X.Y."/>
            <person name="Wu W.L."/>
            <person name="Chen Y.Y."/>
            <person name="Chang S.B."/>
            <person name="Sakamoto S."/>
            <person name="Ohme-Takagi M."/>
            <person name="Yagi M."/>
            <person name="Zeng S.J."/>
            <person name="Shen C.Y."/>
            <person name="Yeh C.M."/>
            <person name="Luo Y.B."/>
            <person name="Tsai W.C."/>
            <person name="Van de Peer Y."/>
            <person name="Liu Z.J."/>
        </authorList>
    </citation>
    <scope>NUCLEOTIDE SEQUENCE [LARGE SCALE GENOMIC DNA]</scope>
    <source>
        <strain evidence="2">cv. Shenzhen</strain>
        <tissue evidence="1">Stem</tissue>
    </source>
</reference>
<dbReference type="EMBL" id="KZ451919">
    <property type="protein sequence ID" value="PKA62222.1"/>
    <property type="molecule type" value="Genomic_DNA"/>
</dbReference>
<dbReference type="AlphaFoldDB" id="A0A2I0B350"/>